<dbReference type="PROSITE" id="PS00197">
    <property type="entry name" value="2FE2S_FER_1"/>
    <property type="match status" value="1"/>
</dbReference>
<dbReference type="HOGENOM" id="CLU_2843780_0_0_6"/>
<dbReference type="InterPro" id="IPR019480">
    <property type="entry name" value="Dihydroorotate_DH_Fe-S-bd"/>
</dbReference>
<reference evidence="3" key="2">
    <citation type="submission" date="2014-02" db="EMBL/GenBank/DDBJ databases">
        <title>Draft Genome Sequence of extremely halophilic bacteria Halorhodospira halochloris.</title>
        <authorList>
            <person name="Singh K.S."/>
        </authorList>
    </citation>
    <scope>NUCLEOTIDE SEQUENCE [LARGE SCALE GENOMIC DNA]</scope>
    <source>
        <strain evidence="3">A</strain>
    </source>
</reference>
<feature type="domain" description="Dihydroorotate dehydrogenase electron transfer subunit iron-sulphur cluster binding" evidence="1">
    <location>
        <begin position="21"/>
        <end position="61"/>
    </location>
</feature>
<gene>
    <name evidence="2" type="ORF">M911_15055</name>
</gene>
<dbReference type="InterPro" id="IPR050353">
    <property type="entry name" value="PyrK_electron_transfer"/>
</dbReference>
<protein>
    <recommendedName>
        <fullName evidence="1">Dihydroorotate dehydrogenase electron transfer subunit iron-sulphur cluster binding domain-containing protein</fullName>
    </recommendedName>
</protein>
<dbReference type="KEGG" id="hhc:M911_15055"/>
<dbReference type="PANTHER" id="PTHR43513:SF3">
    <property type="entry name" value="DIHYDROOROTATE DEHYDROGENASE B (NAD(+)), ELECTRON TRANSFER SUBUNIT-RELATED"/>
    <property type="match status" value="1"/>
</dbReference>
<dbReference type="EMBL" id="CP007268">
    <property type="protein sequence ID" value="AHK80793.1"/>
    <property type="molecule type" value="Genomic_DNA"/>
</dbReference>
<dbReference type="Proteomes" id="UP000019442">
    <property type="component" value="Chromosome"/>
</dbReference>
<dbReference type="InterPro" id="IPR039261">
    <property type="entry name" value="FNR_nucleotide-bd"/>
</dbReference>
<dbReference type="PATRIC" id="fig|1354791.3.peg.352"/>
<reference evidence="2 3" key="1">
    <citation type="journal article" date="2014" name="J Genomics">
        <title>Draft Genome Sequence of the Extremely Halophilic Phototrophic Purple Sulfur Bacterium Halorhodospira halochloris.</title>
        <authorList>
            <person name="Singh K.S."/>
            <person name="Kirksey J."/>
            <person name="Hoff W.D."/>
            <person name="Deole R."/>
        </authorList>
    </citation>
    <scope>NUCLEOTIDE SEQUENCE [LARGE SCALE GENOMIC DNA]</scope>
    <source>
        <strain evidence="2 3">A</strain>
    </source>
</reference>
<sequence>MLEACAALAREYRLPCQVSLEEYMACAVGGCAGCVVKVHTDQGPAMKRVCVDGPVFPAERVFPAA</sequence>
<dbReference type="Pfam" id="PF10418">
    <property type="entry name" value="DHODB_Fe-S_bind"/>
    <property type="match status" value="1"/>
</dbReference>
<accession>W8KNQ2</accession>
<evidence type="ECO:0000259" key="1">
    <source>
        <dbReference type="Pfam" id="PF10418"/>
    </source>
</evidence>
<dbReference type="AlphaFoldDB" id="W8KNQ2"/>
<dbReference type="SUPFAM" id="SSF52343">
    <property type="entry name" value="Ferredoxin reductase-like, C-terminal NADP-linked domain"/>
    <property type="match status" value="1"/>
</dbReference>
<dbReference type="Gene3D" id="2.10.240.10">
    <property type="entry name" value="Dihydroorotate dehydrogenase, electron transfer subunit"/>
    <property type="match status" value="1"/>
</dbReference>
<proteinExistence type="predicted"/>
<name>W8KNQ2_9GAMM</name>
<keyword evidence="3" id="KW-1185">Reference proteome</keyword>
<evidence type="ECO:0000313" key="3">
    <source>
        <dbReference type="Proteomes" id="UP000019442"/>
    </source>
</evidence>
<dbReference type="InterPro" id="IPR006058">
    <property type="entry name" value="2Fe2S_fd_BS"/>
</dbReference>
<evidence type="ECO:0000313" key="2">
    <source>
        <dbReference type="EMBL" id="AHK80793.1"/>
    </source>
</evidence>
<dbReference type="PANTHER" id="PTHR43513">
    <property type="entry name" value="DIHYDROOROTATE DEHYDROGENASE B (NAD(+)), ELECTRON TRANSFER SUBUNIT"/>
    <property type="match status" value="1"/>
</dbReference>
<organism evidence="2 3">
    <name type="scientific">Ectothiorhodospira haloalkaliphila</name>
    <dbReference type="NCBI Taxonomy" id="421628"/>
    <lineage>
        <taxon>Bacteria</taxon>
        <taxon>Pseudomonadati</taxon>
        <taxon>Pseudomonadota</taxon>
        <taxon>Gammaproteobacteria</taxon>
        <taxon>Chromatiales</taxon>
        <taxon>Ectothiorhodospiraceae</taxon>
        <taxon>Ectothiorhodospira</taxon>
    </lineage>
</organism>
<dbReference type="InterPro" id="IPR037117">
    <property type="entry name" value="Dihydroorotate_DH_ele_sf"/>
</dbReference>
<dbReference type="GO" id="GO:0051537">
    <property type="term" value="F:2 iron, 2 sulfur cluster binding"/>
    <property type="evidence" value="ECO:0007669"/>
    <property type="project" value="InterPro"/>
</dbReference>